<dbReference type="GO" id="GO:0006935">
    <property type="term" value="P:chemotaxis"/>
    <property type="evidence" value="ECO:0007669"/>
    <property type="project" value="UniProtKB-KW"/>
</dbReference>
<comment type="similarity">
    <text evidence="2">Belongs to the FliN/MopA/SpaO family.</text>
</comment>
<evidence type="ECO:0000259" key="8">
    <source>
        <dbReference type="Pfam" id="PF01052"/>
    </source>
</evidence>
<evidence type="ECO:0000256" key="5">
    <source>
        <dbReference type="ARBA" id="ARBA00022500"/>
    </source>
</evidence>
<gene>
    <name evidence="9" type="ORF">BI347_00050</name>
</gene>
<dbReference type="SUPFAM" id="SSF101801">
    <property type="entry name" value="Surface presentation of antigens (SPOA)"/>
    <property type="match status" value="1"/>
</dbReference>
<keyword evidence="6" id="KW-0283">Flagellar rotation</keyword>
<dbReference type="STRING" id="1903179.BI347_00050"/>
<dbReference type="Gene3D" id="2.30.330.10">
    <property type="entry name" value="SpoA-like"/>
    <property type="match status" value="1"/>
</dbReference>
<dbReference type="EMBL" id="MKCS01000001">
    <property type="protein sequence ID" value="OHX12059.1"/>
    <property type="molecule type" value="Genomic_DNA"/>
</dbReference>
<feature type="domain" description="Flagellar motor switch protein FliN-like C-terminal" evidence="8">
    <location>
        <begin position="31"/>
        <end position="101"/>
    </location>
</feature>
<dbReference type="RefSeq" id="WP_071115033.1">
    <property type="nucleotide sequence ID" value="NZ_MKCS01000001.1"/>
</dbReference>
<comment type="subcellular location">
    <subcellularLocation>
        <location evidence="1">Cell membrane</location>
        <topology evidence="1">Peripheral membrane protein</topology>
        <orientation evidence="1">Cytoplasmic side</orientation>
    </subcellularLocation>
</comment>
<organism evidence="9 10">
    <name type="scientific">Chromobacterium sphagni</name>
    <dbReference type="NCBI Taxonomy" id="1903179"/>
    <lineage>
        <taxon>Bacteria</taxon>
        <taxon>Pseudomonadati</taxon>
        <taxon>Pseudomonadota</taxon>
        <taxon>Betaproteobacteria</taxon>
        <taxon>Neisseriales</taxon>
        <taxon>Chromobacteriaceae</taxon>
        <taxon>Chromobacterium</taxon>
    </lineage>
</organism>
<dbReference type="OrthoDB" id="8820851at2"/>
<accession>A0A1S1WY33</accession>
<dbReference type="InterPro" id="IPR051469">
    <property type="entry name" value="FliN/MopA/SpaO"/>
</dbReference>
<evidence type="ECO:0000256" key="1">
    <source>
        <dbReference type="ARBA" id="ARBA00004413"/>
    </source>
</evidence>
<dbReference type="InterPro" id="IPR036429">
    <property type="entry name" value="SpoA-like_sf"/>
</dbReference>
<dbReference type="InterPro" id="IPR001543">
    <property type="entry name" value="FliN-like_C"/>
</dbReference>
<sequence>MNAEVQIFSPEQLEAKPNEAAPGLLDGRLDLLKDVKVQLDTRLGHCQLSVAALNALKEGEVLTLDRMPGEPVDILLAGKVVARGSLVVAGDYFGVRIEEVAQLTV</sequence>
<keyword evidence="5" id="KW-0145">Chemotaxis</keyword>
<dbReference type="InterPro" id="IPR001172">
    <property type="entry name" value="FliN_T3SS_HrcQb"/>
</dbReference>
<evidence type="ECO:0000256" key="2">
    <source>
        <dbReference type="ARBA" id="ARBA00009226"/>
    </source>
</evidence>
<reference evidence="9 10" key="1">
    <citation type="submission" date="2016-09" db="EMBL/GenBank/DDBJ databases">
        <title>Chromobacterium muskegensis sp. nov., an insecticidal bacterium isolated from Sphagnum bogs.</title>
        <authorList>
            <person name="Sparks M.E."/>
            <person name="Blackburn M.B."/>
            <person name="Gundersen-Rindal D.E."/>
            <person name="Mitchell A."/>
            <person name="Farrar R."/>
            <person name="Kuhar D."/>
        </authorList>
    </citation>
    <scope>NUCLEOTIDE SEQUENCE [LARGE SCALE GENOMIC DNA]</scope>
    <source>
        <strain evidence="9 10">37-2</strain>
    </source>
</reference>
<dbReference type="Proteomes" id="UP000180088">
    <property type="component" value="Unassembled WGS sequence"/>
</dbReference>
<dbReference type="AlphaFoldDB" id="A0A1S1WY33"/>
<evidence type="ECO:0000256" key="4">
    <source>
        <dbReference type="ARBA" id="ARBA00022475"/>
    </source>
</evidence>
<evidence type="ECO:0000313" key="10">
    <source>
        <dbReference type="Proteomes" id="UP000180088"/>
    </source>
</evidence>
<dbReference type="GO" id="GO:0003774">
    <property type="term" value="F:cytoskeletal motor activity"/>
    <property type="evidence" value="ECO:0007669"/>
    <property type="project" value="InterPro"/>
</dbReference>
<name>A0A1S1WY33_9NEIS</name>
<dbReference type="Pfam" id="PF01052">
    <property type="entry name" value="FliMN_C"/>
    <property type="match status" value="1"/>
</dbReference>
<evidence type="ECO:0000256" key="3">
    <source>
        <dbReference type="ARBA" id="ARBA00021897"/>
    </source>
</evidence>
<evidence type="ECO:0000256" key="7">
    <source>
        <dbReference type="ARBA" id="ARBA00023136"/>
    </source>
</evidence>
<dbReference type="GO" id="GO:0009425">
    <property type="term" value="C:bacterial-type flagellum basal body"/>
    <property type="evidence" value="ECO:0007669"/>
    <property type="project" value="InterPro"/>
</dbReference>
<proteinExistence type="inferred from homology"/>
<dbReference type="PRINTS" id="PR00956">
    <property type="entry name" value="FLGMOTORFLIN"/>
</dbReference>
<dbReference type="GO" id="GO:0071973">
    <property type="term" value="P:bacterial-type flagellum-dependent cell motility"/>
    <property type="evidence" value="ECO:0007669"/>
    <property type="project" value="InterPro"/>
</dbReference>
<comment type="caution">
    <text evidence="9">The sequence shown here is derived from an EMBL/GenBank/DDBJ whole genome shotgun (WGS) entry which is preliminary data.</text>
</comment>
<evidence type="ECO:0000313" key="9">
    <source>
        <dbReference type="EMBL" id="OHX12059.1"/>
    </source>
</evidence>
<keyword evidence="7" id="KW-0472">Membrane</keyword>
<dbReference type="PANTHER" id="PTHR43484:SF1">
    <property type="entry name" value="FLAGELLAR MOTOR SWITCH PROTEIN FLIN"/>
    <property type="match status" value="1"/>
</dbReference>
<protein>
    <recommendedName>
        <fullName evidence="3">Flagellar motor switch protein FliN</fullName>
    </recommendedName>
</protein>
<keyword evidence="4" id="KW-1003">Cell membrane</keyword>
<dbReference type="GO" id="GO:0005886">
    <property type="term" value="C:plasma membrane"/>
    <property type="evidence" value="ECO:0007669"/>
    <property type="project" value="UniProtKB-SubCell"/>
</dbReference>
<dbReference type="PANTHER" id="PTHR43484">
    <property type="match status" value="1"/>
</dbReference>
<evidence type="ECO:0000256" key="6">
    <source>
        <dbReference type="ARBA" id="ARBA00022779"/>
    </source>
</evidence>